<reference evidence="2" key="1">
    <citation type="submission" date="2016-10" db="EMBL/GenBank/DDBJ databases">
        <title>Draft genome sequences of four alkaliphilic bacteria belonging to the Anaerobacillus genus.</title>
        <authorList>
            <person name="Bassil N.M."/>
            <person name="Lloyd J.R."/>
        </authorList>
    </citation>
    <scope>NUCLEOTIDE SEQUENCE [LARGE SCALE GENOMIC DNA]</scope>
    <source>
        <strain evidence="2">NB2006</strain>
    </source>
</reference>
<dbReference type="AlphaFoldDB" id="A0A1S2L748"/>
<dbReference type="Pfam" id="PF09983">
    <property type="entry name" value="JetD_C"/>
    <property type="match status" value="1"/>
</dbReference>
<dbReference type="EMBL" id="LQXD01000167">
    <property type="protein sequence ID" value="OIJ07587.1"/>
    <property type="molecule type" value="Genomic_DNA"/>
</dbReference>
<dbReference type="RefSeq" id="WP_071318719.1">
    <property type="nucleotide sequence ID" value="NZ_CP063356.2"/>
</dbReference>
<dbReference type="InterPro" id="IPR024534">
    <property type="entry name" value="JetD_C"/>
</dbReference>
<protein>
    <recommendedName>
        <fullName evidence="1">Wadjet protein JetD C-terminal domain-containing protein</fullName>
    </recommendedName>
</protein>
<evidence type="ECO:0000259" key="1">
    <source>
        <dbReference type="Pfam" id="PF09983"/>
    </source>
</evidence>
<organism evidence="2">
    <name type="scientific">Anaerobacillus isosaccharinicus</name>
    <dbReference type="NCBI Taxonomy" id="1532552"/>
    <lineage>
        <taxon>Bacteria</taxon>
        <taxon>Bacillati</taxon>
        <taxon>Bacillota</taxon>
        <taxon>Bacilli</taxon>
        <taxon>Bacillales</taxon>
        <taxon>Bacillaceae</taxon>
        <taxon>Anaerobacillus</taxon>
    </lineage>
</organism>
<comment type="caution">
    <text evidence="2">The sequence shown here is derived from an EMBL/GenBank/DDBJ whole genome shotgun (WGS) entry which is preliminary data.</text>
</comment>
<proteinExistence type="predicted"/>
<sequence>METIKNILAKYEKKTIELVILEQLLMPFVQTYDEFADQVLQLEDEKILDEIKSKKRTSRKPSLAYHYRIQKHLLTEDYHNEIQIYRQLFHPALNLDNYYGKDPAIWKQDLPYVTKIDQYIKRFGLPTERVPAPERSYELVGNEKWIVEQGGKEVLERLELFQLLRIIPVSEPLMFAINPRNLQEKQQLHLIVENKTTYQGLLPALNDSVFSTLIYGSGKAVISSIDQFSIQFPVKAEHHFLYFGDIDREGVSIWASLNKRQKVSLAIPFYKACMAKTEAKGKENQRENEQALEGFLEFFTNTEQTKIRTLLKNGYYYPQETLKTKELQWIWREIDWTTMTFES</sequence>
<evidence type="ECO:0000313" key="2">
    <source>
        <dbReference type="EMBL" id="OIJ07587.1"/>
    </source>
</evidence>
<feature type="domain" description="Wadjet protein JetD C-terminal" evidence="1">
    <location>
        <begin position="179"/>
        <end position="312"/>
    </location>
</feature>
<accession>A0A1S2L748</accession>
<gene>
    <name evidence="2" type="ORF">AWH56_19950</name>
</gene>
<name>A0A1S2L748_9BACI</name>